<feature type="chain" id="PRO_5045133706" evidence="4">
    <location>
        <begin position="32"/>
        <end position="359"/>
    </location>
</feature>
<keyword evidence="7" id="KW-1185">Reference proteome</keyword>
<reference evidence="6" key="1">
    <citation type="submission" date="2021-11" db="EMBL/GenBank/DDBJ databases">
        <title>Draft genome sequence of Alcaligenes endophyticus type strain CCUG 75668T.</title>
        <authorList>
            <person name="Salva-Serra F."/>
            <person name="Duran R.E."/>
            <person name="Seeger M."/>
            <person name="Moore E.R.B."/>
            <person name="Jaen-Luchoro D."/>
        </authorList>
    </citation>
    <scope>NUCLEOTIDE SEQUENCE</scope>
    <source>
        <strain evidence="6">CCUG 75668</strain>
    </source>
</reference>
<evidence type="ECO:0000313" key="7">
    <source>
        <dbReference type="Proteomes" id="UP001168613"/>
    </source>
</evidence>
<dbReference type="Gene3D" id="3.55.50.30">
    <property type="match status" value="1"/>
</dbReference>
<dbReference type="InterPro" id="IPR021026">
    <property type="entry name" value="Filamn_hemagglutn_DUF3739"/>
</dbReference>
<dbReference type="InterPro" id="IPR011662">
    <property type="entry name" value="Secretin/TonB_short_N"/>
</dbReference>
<dbReference type="Pfam" id="PF07660">
    <property type="entry name" value="STN"/>
    <property type="match status" value="1"/>
</dbReference>
<feature type="domain" description="Secretin/TonB short N-terminal" evidence="5">
    <location>
        <begin position="61"/>
        <end position="111"/>
    </location>
</feature>
<protein>
    <submittedName>
        <fullName evidence="6">Filamentous hemagglutinin family protein</fullName>
    </submittedName>
</protein>
<gene>
    <name evidence="6" type="ORF">LMS43_05240</name>
</gene>
<evidence type="ECO:0000259" key="5">
    <source>
        <dbReference type="SMART" id="SM00965"/>
    </source>
</evidence>
<evidence type="ECO:0000256" key="1">
    <source>
        <dbReference type="ARBA" id="ARBA00022448"/>
    </source>
</evidence>
<dbReference type="RefSeq" id="WP_290459113.1">
    <property type="nucleotide sequence ID" value="NZ_JAJHNU010000001.1"/>
</dbReference>
<keyword evidence="2" id="KW-0472">Membrane</keyword>
<accession>A0ABT8EHF5</accession>
<evidence type="ECO:0000313" key="6">
    <source>
        <dbReference type="EMBL" id="MDN4120685.1"/>
    </source>
</evidence>
<sequence length="359" mass="37339">MTQGGAGKCGNTLLKVWLIALASCVCSSAWAQTNTEQQYLFDLQAAPMHESLVQYSKITRRSVLYESRLLRNKYSPALQGRYTASAALAHLLQGSGLRVKLKANGFALQPLAPAATAHAQSDQVINIQLYSLDSILLGQSRIMTTFGGDILAWSAQGDINAGRGAKTTQIFTPPRRVYDNISNVTINPDVPSTGAGIATLAPIAEVPPGDMDLIAPLGTIDAGEAGIRVSGNVNLAALHVVNAENIQVQGESKGIPIAVTVNVGALTSASSSATAAQETLARTRDAARSTQPSQIQVQVLGFGAGGQSSRQMPDASSAASVAAATGAYDLQALQVVGWGDLSGGQQAQLTAAERERFGL</sequence>
<dbReference type="SMART" id="SM00965">
    <property type="entry name" value="STN"/>
    <property type="match status" value="1"/>
</dbReference>
<keyword evidence="3" id="KW-0998">Cell outer membrane</keyword>
<evidence type="ECO:0000256" key="2">
    <source>
        <dbReference type="ARBA" id="ARBA00023136"/>
    </source>
</evidence>
<dbReference type="EMBL" id="JAJHNU010000001">
    <property type="protein sequence ID" value="MDN4120685.1"/>
    <property type="molecule type" value="Genomic_DNA"/>
</dbReference>
<dbReference type="Proteomes" id="UP001168613">
    <property type="component" value="Unassembled WGS sequence"/>
</dbReference>
<feature type="signal peptide" evidence="4">
    <location>
        <begin position="1"/>
        <end position="31"/>
    </location>
</feature>
<comment type="caution">
    <text evidence="6">The sequence shown here is derived from an EMBL/GenBank/DDBJ whole genome shotgun (WGS) entry which is preliminary data.</text>
</comment>
<proteinExistence type="predicted"/>
<evidence type="ECO:0000256" key="4">
    <source>
        <dbReference type="SAM" id="SignalP"/>
    </source>
</evidence>
<keyword evidence="4" id="KW-0732">Signal</keyword>
<evidence type="ECO:0000256" key="3">
    <source>
        <dbReference type="ARBA" id="ARBA00023237"/>
    </source>
</evidence>
<organism evidence="6 7">
    <name type="scientific">Alcaligenes endophyticus</name>
    <dbReference type="NCBI Taxonomy" id="1929088"/>
    <lineage>
        <taxon>Bacteria</taxon>
        <taxon>Pseudomonadati</taxon>
        <taxon>Pseudomonadota</taxon>
        <taxon>Betaproteobacteria</taxon>
        <taxon>Burkholderiales</taxon>
        <taxon>Alcaligenaceae</taxon>
        <taxon>Alcaligenes</taxon>
    </lineage>
</organism>
<keyword evidence="1" id="KW-0813">Transport</keyword>
<name>A0ABT8EHF5_9BURK</name>
<dbReference type="Pfam" id="PF12545">
    <property type="entry name" value="DUF3739"/>
    <property type="match status" value="1"/>
</dbReference>